<dbReference type="EMBL" id="CP034670">
    <property type="protein sequence ID" value="AZR59897.1"/>
    <property type="molecule type" value="Genomic_DNA"/>
</dbReference>
<gene>
    <name evidence="2" type="ORF">ELB75_07570</name>
</gene>
<proteinExistence type="predicted"/>
<keyword evidence="1" id="KW-1133">Transmembrane helix</keyword>
<evidence type="ECO:0000313" key="3">
    <source>
        <dbReference type="Proteomes" id="UP000282435"/>
    </source>
</evidence>
<dbReference type="OrthoDB" id="8607062at2"/>
<evidence type="ECO:0000256" key="1">
    <source>
        <dbReference type="SAM" id="Phobius"/>
    </source>
</evidence>
<dbReference type="AlphaFoldDB" id="A0A3S9SK52"/>
<dbReference type="RefSeq" id="WP_126983404.1">
    <property type="nucleotide sequence ID" value="NZ_CP034670.1"/>
</dbReference>
<evidence type="ECO:0000313" key="2">
    <source>
        <dbReference type="EMBL" id="AZR59897.1"/>
    </source>
</evidence>
<reference evidence="2 3" key="1">
    <citation type="submission" date="2018-12" db="EMBL/GenBank/DDBJ databases">
        <title>Genome sequencing of Eikenella corrodens KCOM 3110 (= JS217).</title>
        <authorList>
            <person name="Koo J.-K."/>
            <person name="Park S.-N."/>
            <person name="Lim Y.K."/>
        </authorList>
    </citation>
    <scope>NUCLEOTIDE SEQUENCE [LARGE SCALE GENOMIC DNA]</scope>
    <source>
        <strain evidence="2 3">KCOM 3110</strain>
    </source>
</reference>
<feature type="transmembrane region" description="Helical" evidence="1">
    <location>
        <begin position="5"/>
        <end position="22"/>
    </location>
</feature>
<organism evidence="2 3">
    <name type="scientific">Eikenella corrodens</name>
    <dbReference type="NCBI Taxonomy" id="539"/>
    <lineage>
        <taxon>Bacteria</taxon>
        <taxon>Pseudomonadati</taxon>
        <taxon>Pseudomonadota</taxon>
        <taxon>Betaproteobacteria</taxon>
        <taxon>Neisseriales</taxon>
        <taxon>Neisseriaceae</taxon>
        <taxon>Eikenella</taxon>
    </lineage>
</organism>
<sequence>MLEIIFMLLVVAVPLLHLYTFFTEAGHLGQWEPWLVIVMLVLTGTWFIYFVSPSARMKLGIQLLLIAGIIAFIFLLQYSADLKQA</sequence>
<dbReference type="Proteomes" id="UP000282435">
    <property type="component" value="Chromosome"/>
</dbReference>
<keyword evidence="1" id="KW-0812">Transmembrane</keyword>
<protein>
    <submittedName>
        <fullName evidence="2">Enterochelin ABC transporter</fullName>
    </submittedName>
</protein>
<accession>A0A3S9SK52</accession>
<feature type="transmembrane region" description="Helical" evidence="1">
    <location>
        <begin position="59"/>
        <end position="80"/>
    </location>
</feature>
<keyword evidence="1" id="KW-0472">Membrane</keyword>
<feature type="transmembrane region" description="Helical" evidence="1">
    <location>
        <begin position="34"/>
        <end position="52"/>
    </location>
</feature>
<name>A0A3S9SK52_EIKCO</name>